<evidence type="ECO:0000313" key="2">
    <source>
        <dbReference type="Proteomes" id="UP000789920"/>
    </source>
</evidence>
<comment type="caution">
    <text evidence="1">The sequence shown here is derived from an EMBL/GenBank/DDBJ whole genome shotgun (WGS) entry which is preliminary data.</text>
</comment>
<sequence>MLKNTQEEINKKNNHATSRGQLLEPIATISSMYLNSVFVLLEHLLLLYESIQLLVKKMVQNADREICKDRKKLEALLLNKEELLGLKELISLLELFVCVTCLIGGNTYPIFSLIFPTIATLQEYLFKLEKILTHQEDLKIEGYLAAILDPHFKNLKFAPENFKETKQYLKQKMIALDENEYLEEQPT</sequence>
<protein>
    <submittedName>
        <fullName evidence="1">26845_t:CDS:1</fullName>
    </submittedName>
</protein>
<feature type="non-terminal residue" evidence="1">
    <location>
        <position position="187"/>
    </location>
</feature>
<dbReference type="EMBL" id="CAJVQC010012523">
    <property type="protein sequence ID" value="CAG8639210.1"/>
    <property type="molecule type" value="Genomic_DNA"/>
</dbReference>
<proteinExistence type="predicted"/>
<accession>A0ACA9N7M1</accession>
<keyword evidence="2" id="KW-1185">Reference proteome</keyword>
<name>A0ACA9N7M1_9GLOM</name>
<gene>
    <name evidence="1" type="ORF">RPERSI_LOCUS7410</name>
</gene>
<dbReference type="Proteomes" id="UP000789920">
    <property type="component" value="Unassembled WGS sequence"/>
</dbReference>
<evidence type="ECO:0000313" key="1">
    <source>
        <dbReference type="EMBL" id="CAG8639210.1"/>
    </source>
</evidence>
<reference evidence="1" key="1">
    <citation type="submission" date="2021-06" db="EMBL/GenBank/DDBJ databases">
        <authorList>
            <person name="Kallberg Y."/>
            <person name="Tangrot J."/>
            <person name="Rosling A."/>
        </authorList>
    </citation>
    <scope>NUCLEOTIDE SEQUENCE</scope>
    <source>
        <strain evidence="1">MA461A</strain>
    </source>
</reference>
<organism evidence="1 2">
    <name type="scientific">Racocetra persica</name>
    <dbReference type="NCBI Taxonomy" id="160502"/>
    <lineage>
        <taxon>Eukaryota</taxon>
        <taxon>Fungi</taxon>
        <taxon>Fungi incertae sedis</taxon>
        <taxon>Mucoromycota</taxon>
        <taxon>Glomeromycotina</taxon>
        <taxon>Glomeromycetes</taxon>
        <taxon>Diversisporales</taxon>
        <taxon>Gigasporaceae</taxon>
        <taxon>Racocetra</taxon>
    </lineage>
</organism>